<evidence type="ECO:0000313" key="2">
    <source>
        <dbReference type="Proteomes" id="UP000800038"/>
    </source>
</evidence>
<gene>
    <name evidence="1" type="ORF">EJ02DRAFT_426327</name>
</gene>
<dbReference type="EMBL" id="ML976127">
    <property type="protein sequence ID" value="KAF1937736.1"/>
    <property type="molecule type" value="Genomic_DNA"/>
</dbReference>
<proteinExistence type="predicted"/>
<dbReference type="OrthoDB" id="3675060at2759"/>
<dbReference type="AlphaFoldDB" id="A0A6A5SGW0"/>
<protein>
    <submittedName>
        <fullName evidence="1">Uncharacterized protein</fullName>
    </submittedName>
</protein>
<evidence type="ECO:0000313" key="1">
    <source>
        <dbReference type="EMBL" id="KAF1937736.1"/>
    </source>
</evidence>
<organism evidence="1 2">
    <name type="scientific">Clathrospora elynae</name>
    <dbReference type="NCBI Taxonomy" id="706981"/>
    <lineage>
        <taxon>Eukaryota</taxon>
        <taxon>Fungi</taxon>
        <taxon>Dikarya</taxon>
        <taxon>Ascomycota</taxon>
        <taxon>Pezizomycotina</taxon>
        <taxon>Dothideomycetes</taxon>
        <taxon>Pleosporomycetidae</taxon>
        <taxon>Pleosporales</taxon>
        <taxon>Diademaceae</taxon>
        <taxon>Clathrospora</taxon>
    </lineage>
</organism>
<sequence>MDTVWESFCDSYNGMYNLMKTFDTWYLGLTDTNSHLADEWPFYIRSELDMVVKQTRADLKIGGEIQKAKLERTDKCQNLPASNVGAFTG</sequence>
<reference evidence="1" key="1">
    <citation type="journal article" date="2020" name="Stud. Mycol.">
        <title>101 Dothideomycetes genomes: a test case for predicting lifestyles and emergence of pathogens.</title>
        <authorList>
            <person name="Haridas S."/>
            <person name="Albert R."/>
            <person name="Binder M."/>
            <person name="Bloem J."/>
            <person name="Labutti K."/>
            <person name="Salamov A."/>
            <person name="Andreopoulos B."/>
            <person name="Baker S."/>
            <person name="Barry K."/>
            <person name="Bills G."/>
            <person name="Bluhm B."/>
            <person name="Cannon C."/>
            <person name="Castanera R."/>
            <person name="Culley D."/>
            <person name="Daum C."/>
            <person name="Ezra D."/>
            <person name="Gonzalez J."/>
            <person name="Henrissat B."/>
            <person name="Kuo A."/>
            <person name="Liang C."/>
            <person name="Lipzen A."/>
            <person name="Lutzoni F."/>
            <person name="Magnuson J."/>
            <person name="Mondo S."/>
            <person name="Nolan M."/>
            <person name="Ohm R."/>
            <person name="Pangilinan J."/>
            <person name="Park H.-J."/>
            <person name="Ramirez L."/>
            <person name="Alfaro M."/>
            <person name="Sun H."/>
            <person name="Tritt A."/>
            <person name="Yoshinaga Y."/>
            <person name="Zwiers L.-H."/>
            <person name="Turgeon B."/>
            <person name="Goodwin S."/>
            <person name="Spatafora J."/>
            <person name="Crous P."/>
            <person name="Grigoriev I."/>
        </authorList>
    </citation>
    <scope>NUCLEOTIDE SEQUENCE</scope>
    <source>
        <strain evidence="1">CBS 161.51</strain>
    </source>
</reference>
<keyword evidence="2" id="KW-1185">Reference proteome</keyword>
<accession>A0A6A5SGW0</accession>
<name>A0A6A5SGW0_9PLEO</name>
<dbReference type="Proteomes" id="UP000800038">
    <property type="component" value="Unassembled WGS sequence"/>
</dbReference>